<keyword evidence="1" id="KW-0812">Transmembrane</keyword>
<feature type="transmembrane region" description="Helical" evidence="1">
    <location>
        <begin position="48"/>
        <end position="66"/>
    </location>
</feature>
<dbReference type="OrthoDB" id="695760at2759"/>
<sequence>MAAPPEMRYPRRGVLLDSGRALMLLGALVLITCRRLLAGCNNAEHVLAGFALWLLGVGLATLSLVAGQFPRLAAAAAPLATALRGYLLGGL</sequence>
<protein>
    <submittedName>
        <fullName evidence="2">Uncharacterized protein</fullName>
    </submittedName>
</protein>
<keyword evidence="1" id="KW-0472">Membrane</keyword>
<evidence type="ECO:0000313" key="2">
    <source>
        <dbReference type="EMBL" id="KAF8663140.1"/>
    </source>
</evidence>
<organism evidence="2 3">
    <name type="scientific">Digitaria exilis</name>
    <dbReference type="NCBI Taxonomy" id="1010633"/>
    <lineage>
        <taxon>Eukaryota</taxon>
        <taxon>Viridiplantae</taxon>
        <taxon>Streptophyta</taxon>
        <taxon>Embryophyta</taxon>
        <taxon>Tracheophyta</taxon>
        <taxon>Spermatophyta</taxon>
        <taxon>Magnoliopsida</taxon>
        <taxon>Liliopsida</taxon>
        <taxon>Poales</taxon>
        <taxon>Poaceae</taxon>
        <taxon>PACMAD clade</taxon>
        <taxon>Panicoideae</taxon>
        <taxon>Panicodae</taxon>
        <taxon>Paniceae</taxon>
        <taxon>Anthephorinae</taxon>
        <taxon>Digitaria</taxon>
    </lineage>
</organism>
<evidence type="ECO:0000313" key="3">
    <source>
        <dbReference type="Proteomes" id="UP000636709"/>
    </source>
</evidence>
<proteinExistence type="predicted"/>
<name>A0A835ANI6_9POAL</name>
<keyword evidence="3" id="KW-1185">Reference proteome</keyword>
<comment type="caution">
    <text evidence="2">The sequence shown here is derived from an EMBL/GenBank/DDBJ whole genome shotgun (WGS) entry which is preliminary data.</text>
</comment>
<dbReference type="Proteomes" id="UP000636709">
    <property type="component" value="Unassembled WGS sequence"/>
</dbReference>
<gene>
    <name evidence="2" type="ORF">HU200_055740</name>
</gene>
<evidence type="ECO:0000256" key="1">
    <source>
        <dbReference type="SAM" id="Phobius"/>
    </source>
</evidence>
<dbReference type="EMBL" id="JACEFO010002379">
    <property type="protein sequence ID" value="KAF8663140.1"/>
    <property type="molecule type" value="Genomic_DNA"/>
</dbReference>
<keyword evidence="1" id="KW-1133">Transmembrane helix</keyword>
<accession>A0A835ANI6</accession>
<dbReference type="AlphaFoldDB" id="A0A835ANI6"/>
<reference evidence="2" key="1">
    <citation type="submission" date="2020-07" db="EMBL/GenBank/DDBJ databases">
        <title>Genome sequence and genetic diversity analysis of an under-domesticated orphan crop, white fonio (Digitaria exilis).</title>
        <authorList>
            <person name="Bennetzen J.L."/>
            <person name="Chen S."/>
            <person name="Ma X."/>
            <person name="Wang X."/>
            <person name="Yssel A.E.J."/>
            <person name="Chaluvadi S.R."/>
            <person name="Johnson M."/>
            <person name="Gangashetty P."/>
            <person name="Hamidou F."/>
            <person name="Sanogo M.D."/>
            <person name="Zwaenepoel A."/>
            <person name="Wallace J."/>
            <person name="Van De Peer Y."/>
            <person name="Van Deynze A."/>
        </authorList>
    </citation>
    <scope>NUCLEOTIDE SEQUENCE</scope>
    <source>
        <tissue evidence="2">Leaves</tissue>
    </source>
</reference>